<dbReference type="PANTHER" id="PTHR21015:SF22">
    <property type="entry name" value="GLYCOSYLTRANSFERASE"/>
    <property type="match status" value="1"/>
</dbReference>
<dbReference type="InterPro" id="IPR020023">
    <property type="entry name" value="PseG"/>
</dbReference>
<comment type="caution">
    <text evidence="3">The sequence shown here is derived from an EMBL/GenBank/DDBJ whole genome shotgun (WGS) entry which is preliminary data.</text>
</comment>
<dbReference type="GO" id="GO:0016757">
    <property type="term" value="F:glycosyltransferase activity"/>
    <property type="evidence" value="ECO:0007669"/>
    <property type="project" value="TreeGrafter"/>
</dbReference>
<name>A0A7W6GRQ3_9RHOB</name>
<feature type="binding site" evidence="2">
    <location>
        <position position="289"/>
    </location>
    <ligand>
        <name>substrate</name>
    </ligand>
</feature>
<evidence type="ECO:0000256" key="2">
    <source>
        <dbReference type="PIRSR" id="PIRSR620023-2"/>
    </source>
</evidence>
<protein>
    <submittedName>
        <fullName evidence="3">UDP-2,4-diacetamido-2,4, 6-trideoxy-beta-L-altropyranose hydrolase</fullName>
    </submittedName>
</protein>
<sequence length="384" mass="41053">MSAAPPSYDAPQIVIRADASRDIGTGHVMRCLTLAEQLRRTGYAVHFVSRDLPGHLGARIQAEGFKLRLLPAPTETVLAPDGPAHAVWAGVPWQVDADQTRAVMEATSPAWLIVDHYAFDARWQKATLTQGTRLMVWDDLADRPHACDLLLDQNLGRTADAYAGLVPEGCRILAGPQFAVLRPEFAVARPQALEARTGRDLRRITVSMGGVDLPNATGQVLSVLAQTRAAHDLEIEVILGSRAPAIDAVRAQAEAMPQTVEVAVDVTDMAVRMARADLAIGAVGGTTWERCTLGLPSLLLTIAENQRPAAQKIHDAGAAHLLGDISDPDWGAELARWLAASDRAARMRVMADTCARLYDGSGVGRVVAALSGSSDIALNTEQQP</sequence>
<dbReference type="GO" id="GO:0016787">
    <property type="term" value="F:hydrolase activity"/>
    <property type="evidence" value="ECO:0007669"/>
    <property type="project" value="UniProtKB-KW"/>
</dbReference>
<dbReference type="Gene3D" id="3.40.50.11190">
    <property type="match status" value="1"/>
</dbReference>
<keyword evidence="3" id="KW-0378">Hydrolase</keyword>
<keyword evidence="4" id="KW-1185">Reference proteome</keyword>
<organism evidence="3 4">
    <name type="scientific">Sagittula marina</name>
    <dbReference type="NCBI Taxonomy" id="943940"/>
    <lineage>
        <taxon>Bacteria</taxon>
        <taxon>Pseudomonadati</taxon>
        <taxon>Pseudomonadota</taxon>
        <taxon>Alphaproteobacteria</taxon>
        <taxon>Rhodobacterales</taxon>
        <taxon>Roseobacteraceae</taxon>
        <taxon>Sagittula</taxon>
    </lineage>
</organism>
<proteinExistence type="predicted"/>
<feature type="active site" description="Proton acceptor" evidence="1">
    <location>
        <position position="27"/>
    </location>
</feature>
<dbReference type="AlphaFoldDB" id="A0A7W6GRQ3"/>
<evidence type="ECO:0000313" key="4">
    <source>
        <dbReference type="Proteomes" id="UP000541426"/>
    </source>
</evidence>
<dbReference type="PANTHER" id="PTHR21015">
    <property type="entry name" value="UDP-N-ACETYLGLUCOSAMINE--N-ACETYLMURAMYL-(PENTAPEPTIDE) PYROPHOSPHORYL-UNDECAPRENOL N-ACETYLGLUCOSAMINE TRANSFERASE 1"/>
    <property type="match status" value="1"/>
</dbReference>
<dbReference type="NCBIfam" id="TIGR03590">
    <property type="entry name" value="PseG"/>
    <property type="match status" value="1"/>
</dbReference>
<reference evidence="3 4" key="1">
    <citation type="submission" date="2020-08" db="EMBL/GenBank/DDBJ databases">
        <title>Genomic Encyclopedia of Type Strains, Phase IV (KMG-IV): sequencing the most valuable type-strain genomes for metagenomic binning, comparative biology and taxonomic classification.</title>
        <authorList>
            <person name="Goeker M."/>
        </authorList>
    </citation>
    <scope>NUCLEOTIDE SEQUENCE [LARGE SCALE GENOMIC DNA]</scope>
    <source>
        <strain evidence="3 4">DSM 102235</strain>
    </source>
</reference>
<evidence type="ECO:0000256" key="1">
    <source>
        <dbReference type="PIRSR" id="PIRSR620023-1"/>
    </source>
</evidence>
<dbReference type="Proteomes" id="UP000541426">
    <property type="component" value="Unassembled WGS sequence"/>
</dbReference>
<evidence type="ECO:0000313" key="3">
    <source>
        <dbReference type="EMBL" id="MBB3985160.1"/>
    </source>
</evidence>
<dbReference type="EMBL" id="JACIEJ010000003">
    <property type="protein sequence ID" value="MBB3985160.1"/>
    <property type="molecule type" value="Genomic_DNA"/>
</dbReference>
<accession>A0A7W6GRQ3</accession>
<feature type="binding site" evidence="2">
    <location>
        <position position="182"/>
    </location>
    <ligand>
        <name>substrate</name>
    </ligand>
</feature>
<dbReference type="Gene3D" id="3.40.50.2000">
    <property type="entry name" value="Glycogen Phosphorylase B"/>
    <property type="match status" value="1"/>
</dbReference>
<dbReference type="RefSeq" id="WP_183964464.1">
    <property type="nucleotide sequence ID" value="NZ_BAABBZ010000059.1"/>
</dbReference>
<gene>
    <name evidence="3" type="ORF">GGQ68_001489</name>
</gene>
<dbReference type="SUPFAM" id="SSF53756">
    <property type="entry name" value="UDP-Glycosyltransferase/glycogen phosphorylase"/>
    <property type="match status" value="1"/>
</dbReference>